<dbReference type="EMBL" id="JBJYXY010000001">
    <property type="protein sequence ID" value="MFN2977534.1"/>
    <property type="molecule type" value="Genomic_DNA"/>
</dbReference>
<dbReference type="RefSeq" id="WP_263414308.1">
    <property type="nucleotide sequence ID" value="NZ_BAABBH010000001.1"/>
</dbReference>
<accession>A0ABW9KP43</accession>
<dbReference type="Proteomes" id="UP001634747">
    <property type="component" value="Unassembled WGS sequence"/>
</dbReference>
<organism evidence="2 3">
    <name type="scientific">Terriglobus aquaticus</name>
    <dbReference type="NCBI Taxonomy" id="940139"/>
    <lineage>
        <taxon>Bacteria</taxon>
        <taxon>Pseudomonadati</taxon>
        <taxon>Acidobacteriota</taxon>
        <taxon>Terriglobia</taxon>
        <taxon>Terriglobales</taxon>
        <taxon>Acidobacteriaceae</taxon>
        <taxon>Terriglobus</taxon>
    </lineage>
</organism>
<evidence type="ECO:0000313" key="3">
    <source>
        <dbReference type="Proteomes" id="UP001634747"/>
    </source>
</evidence>
<keyword evidence="3" id="KW-1185">Reference proteome</keyword>
<proteinExistence type="predicted"/>
<name>A0ABW9KP43_9BACT</name>
<feature type="region of interest" description="Disordered" evidence="1">
    <location>
        <begin position="43"/>
        <end position="96"/>
    </location>
</feature>
<evidence type="ECO:0000313" key="2">
    <source>
        <dbReference type="EMBL" id="MFN2977534.1"/>
    </source>
</evidence>
<sequence length="144" mass="15883">MEQNTIVVMLDEEISRLRQVRTILQSLVVMEARVAPMLEAAAEEPEIEIEEQQEDQQEEQETAEAVSVVRHVSRRGIKTGQRGPRPKQAATPRPLDAAVPKAPVVVSRSALAERKPVEAAAPMPAPEATLEAWVRNFKQSQASA</sequence>
<evidence type="ECO:0000256" key="1">
    <source>
        <dbReference type="SAM" id="MobiDB-lite"/>
    </source>
</evidence>
<comment type="caution">
    <text evidence="2">The sequence shown here is derived from an EMBL/GenBank/DDBJ whole genome shotgun (WGS) entry which is preliminary data.</text>
</comment>
<gene>
    <name evidence="2" type="ORF">ACK2TP_17310</name>
</gene>
<protein>
    <submittedName>
        <fullName evidence="2">Uncharacterized protein</fullName>
    </submittedName>
</protein>
<feature type="compositionally biased region" description="Acidic residues" evidence="1">
    <location>
        <begin position="43"/>
        <end position="62"/>
    </location>
</feature>
<reference evidence="2 3" key="1">
    <citation type="submission" date="2024-12" db="EMBL/GenBank/DDBJ databases">
        <authorList>
            <person name="Lee Y."/>
        </authorList>
    </citation>
    <scope>NUCLEOTIDE SEQUENCE [LARGE SCALE GENOMIC DNA]</scope>
    <source>
        <strain evidence="2 3">03SUJ4</strain>
    </source>
</reference>